<dbReference type="EMBL" id="BSXT01000103">
    <property type="protein sequence ID" value="GMF17630.1"/>
    <property type="molecule type" value="Genomic_DNA"/>
</dbReference>
<evidence type="ECO:0000313" key="2">
    <source>
        <dbReference type="Proteomes" id="UP001165121"/>
    </source>
</evidence>
<gene>
    <name evidence="1" type="ORF">Pfra01_000128300</name>
</gene>
<name>A0A9W6WUV5_9STRA</name>
<dbReference type="AlphaFoldDB" id="A0A9W6WUV5"/>
<comment type="caution">
    <text evidence="1">The sequence shown here is derived from an EMBL/GenBank/DDBJ whole genome shotgun (WGS) entry which is preliminary data.</text>
</comment>
<dbReference type="Proteomes" id="UP001165121">
    <property type="component" value="Unassembled WGS sequence"/>
</dbReference>
<organism evidence="1 2">
    <name type="scientific">Phytophthora fragariaefolia</name>
    <dbReference type="NCBI Taxonomy" id="1490495"/>
    <lineage>
        <taxon>Eukaryota</taxon>
        <taxon>Sar</taxon>
        <taxon>Stramenopiles</taxon>
        <taxon>Oomycota</taxon>
        <taxon>Peronosporomycetes</taxon>
        <taxon>Peronosporales</taxon>
        <taxon>Peronosporaceae</taxon>
        <taxon>Phytophthora</taxon>
    </lineage>
</organism>
<reference evidence="1" key="1">
    <citation type="submission" date="2023-04" db="EMBL/GenBank/DDBJ databases">
        <title>Phytophthora fragariaefolia NBRC 109709.</title>
        <authorList>
            <person name="Ichikawa N."/>
            <person name="Sato H."/>
            <person name="Tonouchi N."/>
        </authorList>
    </citation>
    <scope>NUCLEOTIDE SEQUENCE</scope>
    <source>
        <strain evidence="1">NBRC 109709</strain>
    </source>
</reference>
<evidence type="ECO:0000313" key="1">
    <source>
        <dbReference type="EMBL" id="GMF17630.1"/>
    </source>
</evidence>
<protein>
    <submittedName>
        <fullName evidence="1">Unnamed protein product</fullName>
    </submittedName>
</protein>
<accession>A0A9W6WUV5</accession>
<keyword evidence="2" id="KW-1185">Reference proteome</keyword>
<sequence length="100" mass="11419">MCAPDSHTILFHAVPVPVKDSRIRRPIKHSHIAMQQTVRVLTVPRVRPVATTLMDPEDPKDAHKKRCQFADSCLYRAVPKCLLRYYILFAAQLVAFYSTA</sequence>
<proteinExistence type="predicted"/>